<name>A0ACB9JSI7_9ASTR</name>
<sequence length="136" mass="14695">MNYIIDLGNRKNQDSVSNRFHKRARARAAGSHHSLIGGPPLLLLPSSLLNPQFSISFVAHCLFFQFYSLSHFLEIQSSFMEAMKMLNLLAVMLVMTMAVASVSVSAADAFAPAPAPTSDATTAVASLSAFVLAFLF</sequence>
<accession>A0ACB9JSI7</accession>
<protein>
    <submittedName>
        <fullName evidence="1">Uncharacterized protein</fullName>
    </submittedName>
</protein>
<reference evidence="1 2" key="2">
    <citation type="journal article" date="2022" name="Mol. Ecol. Resour.">
        <title>The genomes of chicory, endive, great burdock and yacon provide insights into Asteraceae paleo-polyploidization history and plant inulin production.</title>
        <authorList>
            <person name="Fan W."/>
            <person name="Wang S."/>
            <person name="Wang H."/>
            <person name="Wang A."/>
            <person name="Jiang F."/>
            <person name="Liu H."/>
            <person name="Zhao H."/>
            <person name="Xu D."/>
            <person name="Zhang Y."/>
        </authorList>
    </citation>
    <scope>NUCLEOTIDE SEQUENCE [LARGE SCALE GENOMIC DNA]</scope>
    <source>
        <strain evidence="2">cv. Yunnan</strain>
        <tissue evidence="1">Leaves</tissue>
    </source>
</reference>
<proteinExistence type="predicted"/>
<dbReference type="EMBL" id="CM042020">
    <property type="protein sequence ID" value="KAI3822940.1"/>
    <property type="molecule type" value="Genomic_DNA"/>
</dbReference>
<comment type="caution">
    <text evidence="1">The sequence shown here is derived from an EMBL/GenBank/DDBJ whole genome shotgun (WGS) entry which is preliminary data.</text>
</comment>
<evidence type="ECO:0000313" key="2">
    <source>
        <dbReference type="Proteomes" id="UP001056120"/>
    </source>
</evidence>
<keyword evidence="2" id="KW-1185">Reference proteome</keyword>
<organism evidence="1 2">
    <name type="scientific">Smallanthus sonchifolius</name>
    <dbReference type="NCBI Taxonomy" id="185202"/>
    <lineage>
        <taxon>Eukaryota</taxon>
        <taxon>Viridiplantae</taxon>
        <taxon>Streptophyta</taxon>
        <taxon>Embryophyta</taxon>
        <taxon>Tracheophyta</taxon>
        <taxon>Spermatophyta</taxon>
        <taxon>Magnoliopsida</taxon>
        <taxon>eudicotyledons</taxon>
        <taxon>Gunneridae</taxon>
        <taxon>Pentapetalae</taxon>
        <taxon>asterids</taxon>
        <taxon>campanulids</taxon>
        <taxon>Asterales</taxon>
        <taxon>Asteraceae</taxon>
        <taxon>Asteroideae</taxon>
        <taxon>Heliantheae alliance</taxon>
        <taxon>Millerieae</taxon>
        <taxon>Smallanthus</taxon>
    </lineage>
</organism>
<evidence type="ECO:0000313" key="1">
    <source>
        <dbReference type="EMBL" id="KAI3822940.1"/>
    </source>
</evidence>
<reference evidence="2" key="1">
    <citation type="journal article" date="2022" name="Mol. Ecol. Resour.">
        <title>The genomes of chicory, endive, great burdock and yacon provide insights into Asteraceae palaeo-polyploidization history and plant inulin production.</title>
        <authorList>
            <person name="Fan W."/>
            <person name="Wang S."/>
            <person name="Wang H."/>
            <person name="Wang A."/>
            <person name="Jiang F."/>
            <person name="Liu H."/>
            <person name="Zhao H."/>
            <person name="Xu D."/>
            <person name="Zhang Y."/>
        </authorList>
    </citation>
    <scope>NUCLEOTIDE SEQUENCE [LARGE SCALE GENOMIC DNA]</scope>
    <source>
        <strain evidence="2">cv. Yunnan</strain>
    </source>
</reference>
<gene>
    <name evidence="1" type="ORF">L1987_10541</name>
</gene>
<dbReference type="Proteomes" id="UP001056120">
    <property type="component" value="Linkage Group LG03"/>
</dbReference>